<name>A0AC61NLZ4_9BACT</name>
<organism evidence="1 2">
    <name type="scientific">Halosquirtibacter laminarini</name>
    <dbReference type="NCBI Taxonomy" id="3374600"/>
    <lineage>
        <taxon>Bacteria</taxon>
        <taxon>Pseudomonadati</taxon>
        <taxon>Bacteroidota</taxon>
        <taxon>Bacteroidia</taxon>
        <taxon>Marinilabiliales</taxon>
        <taxon>Prolixibacteraceae</taxon>
        <taxon>Halosquirtibacter</taxon>
    </lineage>
</organism>
<sequence length="346" mass="40352">MGKRESNLDLLRVLASLMVIVIHVSNPFAAEGMNHYDESFMVGNFFYTIACFSAPMFMLLSGGFMLSQPRNRAYKSLFETSLKRRLIYPTIFWSLFYVLLAYLEIFMEKGERIVILSKWSEPLKDLLLGSPCYHLWYMFVAIGLNLMVPLLIELKEKIGEEAFMKLGLVVMLLDIPIAFFSDLFWVVRFIIYLGYFMLGYSLKHTFKCSWRGRTFLAIAILMKIAIFFLVDHFVLMKSEYAFDFFNFLSPFAIIYALCFYMFFLKIRVGSASKVITSLARHSFHIYLIHALFVSSLHLLLLKKLALEISPMVYIPVASVLVFGMSWISSNLLNYFKERIYWLRYSG</sequence>
<reference evidence="1" key="1">
    <citation type="submission" date="2021-08" db="EMBL/GenBank/DDBJ databases">
        <title>Novel anaerobic bacterium isolated from sea squirt in East Sea, Republic of Korea.</title>
        <authorList>
            <person name="Nguyen T.H."/>
            <person name="Li Z."/>
            <person name="Lee Y.-J."/>
            <person name="Ko J."/>
            <person name="Kim S.-G."/>
        </authorList>
    </citation>
    <scope>NUCLEOTIDE SEQUENCE</scope>
    <source>
        <strain evidence="1">KCTC 25031</strain>
    </source>
</reference>
<dbReference type="EMBL" id="CP081303">
    <property type="protein sequence ID" value="QZE13352.1"/>
    <property type="molecule type" value="Genomic_DNA"/>
</dbReference>
<dbReference type="Proteomes" id="UP000826212">
    <property type="component" value="Chromosome"/>
</dbReference>
<evidence type="ECO:0000313" key="1">
    <source>
        <dbReference type="EMBL" id="QZE13352.1"/>
    </source>
</evidence>
<keyword evidence="2" id="KW-1185">Reference proteome</keyword>
<protein>
    <submittedName>
        <fullName evidence="1">Acyltransferase family protein</fullName>
    </submittedName>
</protein>
<keyword evidence="1" id="KW-0808">Transferase</keyword>
<gene>
    <name evidence="1" type="ORF">K4L44_12240</name>
</gene>
<evidence type="ECO:0000313" key="2">
    <source>
        <dbReference type="Proteomes" id="UP000826212"/>
    </source>
</evidence>
<proteinExistence type="predicted"/>
<accession>A0AC61NLZ4</accession>
<keyword evidence="1" id="KW-0012">Acyltransferase</keyword>